<evidence type="ECO:0000256" key="3">
    <source>
        <dbReference type="ARBA" id="ARBA00012438"/>
    </source>
</evidence>
<keyword evidence="8 11" id="KW-1133">Transmembrane helix</keyword>
<evidence type="ECO:0000256" key="6">
    <source>
        <dbReference type="ARBA" id="ARBA00022692"/>
    </source>
</evidence>
<protein>
    <recommendedName>
        <fullName evidence="3">histidine kinase</fullName>
        <ecNumber evidence="3">2.7.13.3</ecNumber>
    </recommendedName>
</protein>
<dbReference type="InterPro" id="IPR005467">
    <property type="entry name" value="His_kinase_dom"/>
</dbReference>
<evidence type="ECO:0000256" key="2">
    <source>
        <dbReference type="ARBA" id="ARBA00004370"/>
    </source>
</evidence>
<evidence type="ECO:0000313" key="15">
    <source>
        <dbReference type="Proteomes" id="UP001329151"/>
    </source>
</evidence>
<keyword evidence="15" id="KW-1185">Reference proteome</keyword>
<proteinExistence type="predicted"/>
<evidence type="ECO:0000256" key="4">
    <source>
        <dbReference type="ARBA" id="ARBA00022553"/>
    </source>
</evidence>
<dbReference type="InterPro" id="IPR003594">
    <property type="entry name" value="HATPase_dom"/>
</dbReference>
<comment type="subcellular location">
    <subcellularLocation>
        <location evidence="2">Membrane</location>
    </subcellularLocation>
</comment>
<dbReference type="InterPro" id="IPR003660">
    <property type="entry name" value="HAMP_dom"/>
</dbReference>
<keyword evidence="7" id="KW-0418">Kinase</keyword>
<feature type="transmembrane region" description="Helical" evidence="11">
    <location>
        <begin position="12"/>
        <end position="36"/>
    </location>
</feature>
<evidence type="ECO:0000256" key="10">
    <source>
        <dbReference type="ARBA" id="ARBA00023136"/>
    </source>
</evidence>
<evidence type="ECO:0000259" key="13">
    <source>
        <dbReference type="PROSITE" id="PS50885"/>
    </source>
</evidence>
<dbReference type="Proteomes" id="UP001329151">
    <property type="component" value="Chromosome"/>
</dbReference>
<dbReference type="EC" id="2.7.13.3" evidence="3"/>
<evidence type="ECO:0000256" key="7">
    <source>
        <dbReference type="ARBA" id="ARBA00022777"/>
    </source>
</evidence>
<dbReference type="InterPro" id="IPR036097">
    <property type="entry name" value="HisK_dim/P_sf"/>
</dbReference>
<dbReference type="InterPro" id="IPR036890">
    <property type="entry name" value="HATPase_C_sf"/>
</dbReference>
<dbReference type="InterPro" id="IPR003661">
    <property type="entry name" value="HisK_dim/P_dom"/>
</dbReference>
<dbReference type="SUPFAM" id="SSF47384">
    <property type="entry name" value="Homodimeric domain of signal transducing histidine kinase"/>
    <property type="match status" value="1"/>
</dbReference>
<dbReference type="SUPFAM" id="SSF158472">
    <property type="entry name" value="HAMP domain-like"/>
    <property type="match status" value="1"/>
</dbReference>
<dbReference type="GO" id="GO:0000155">
    <property type="term" value="F:phosphorelay sensor kinase activity"/>
    <property type="evidence" value="ECO:0007669"/>
    <property type="project" value="InterPro"/>
</dbReference>
<dbReference type="AlphaFoldDB" id="A0AA86J2U9"/>
<dbReference type="InterPro" id="IPR004358">
    <property type="entry name" value="Sig_transdc_His_kin-like_C"/>
</dbReference>
<keyword evidence="9" id="KW-0902">Two-component regulatory system</keyword>
<dbReference type="SUPFAM" id="SSF55874">
    <property type="entry name" value="ATPase domain of HSP90 chaperone/DNA topoisomerase II/histidine kinase"/>
    <property type="match status" value="1"/>
</dbReference>
<feature type="domain" description="HAMP" evidence="13">
    <location>
        <begin position="192"/>
        <end position="244"/>
    </location>
</feature>
<evidence type="ECO:0000256" key="9">
    <source>
        <dbReference type="ARBA" id="ARBA00023012"/>
    </source>
</evidence>
<dbReference type="GO" id="GO:0016020">
    <property type="term" value="C:membrane"/>
    <property type="evidence" value="ECO:0007669"/>
    <property type="project" value="UniProtKB-SubCell"/>
</dbReference>
<dbReference type="Gene3D" id="6.10.340.10">
    <property type="match status" value="1"/>
</dbReference>
<evidence type="ECO:0000256" key="8">
    <source>
        <dbReference type="ARBA" id="ARBA00022989"/>
    </source>
</evidence>
<dbReference type="KEGG" id="lto:RGQ30_22020"/>
<dbReference type="EMBL" id="AP028947">
    <property type="protein sequence ID" value="BET26701.1"/>
    <property type="molecule type" value="Genomic_DNA"/>
</dbReference>
<evidence type="ECO:0000313" key="14">
    <source>
        <dbReference type="EMBL" id="BET26701.1"/>
    </source>
</evidence>
<dbReference type="PRINTS" id="PR00344">
    <property type="entry name" value="BCTRLSENSOR"/>
</dbReference>
<keyword evidence="5" id="KW-0808">Transferase</keyword>
<keyword evidence="6 11" id="KW-0812">Transmembrane</keyword>
<evidence type="ECO:0000259" key="12">
    <source>
        <dbReference type="PROSITE" id="PS50109"/>
    </source>
</evidence>
<name>A0AA86J2U9_9BURK</name>
<feature type="transmembrane region" description="Helical" evidence="11">
    <location>
        <begin position="169"/>
        <end position="188"/>
    </location>
</feature>
<dbReference type="PROSITE" id="PS50109">
    <property type="entry name" value="HIS_KIN"/>
    <property type="match status" value="1"/>
</dbReference>
<accession>A0AA86J2U9</accession>
<feature type="domain" description="Histidine kinase" evidence="12">
    <location>
        <begin position="275"/>
        <end position="479"/>
    </location>
</feature>
<dbReference type="CDD" id="cd00082">
    <property type="entry name" value="HisKA"/>
    <property type="match status" value="1"/>
</dbReference>
<reference evidence="14 15" key="1">
    <citation type="submission" date="2023-10" db="EMBL/GenBank/DDBJ databases">
        <title>Complete Genome Sequence of Limnobacter thiooxidans CS-K2T, Isolated from freshwater lake sediments in Bavaria, Germany.</title>
        <authorList>
            <person name="Naruki M."/>
            <person name="Watanabe A."/>
            <person name="Warashina T."/>
            <person name="Morita T."/>
            <person name="Arakawa K."/>
        </authorList>
    </citation>
    <scope>NUCLEOTIDE SEQUENCE [LARGE SCALE GENOMIC DNA]</scope>
    <source>
        <strain evidence="14 15">CS-K2</strain>
    </source>
</reference>
<keyword evidence="10 11" id="KW-0472">Membrane</keyword>
<dbReference type="Pfam" id="PF02518">
    <property type="entry name" value="HATPase_c"/>
    <property type="match status" value="1"/>
</dbReference>
<dbReference type="PANTHER" id="PTHR45436:SF5">
    <property type="entry name" value="SENSOR HISTIDINE KINASE TRCS"/>
    <property type="match status" value="1"/>
</dbReference>
<dbReference type="Pfam" id="PF00512">
    <property type="entry name" value="HisKA"/>
    <property type="match status" value="1"/>
</dbReference>
<sequence>MIHKLFGNLRMVLLIQVGLPVLVLLGTVLMLGLGFINTLAEERLQNDLKQVARAIRLPVSTALETKNFDQLNTSVESVFYINEVYGAYLFDANGNFLVSLGAVEPSQAQANRAIEKTLHGEFEQYENISGRSVYSFFLPLFDLSGRPSGLLQVTRLKSGIEDELSKIRLVAWSGFAGVAVLIILVLTWTHRRAIGAPVNRLLNGMQEIEAGNISHRLQATGPHEIKSLVAGLNGMLDSIQAAEQLAARQRLAQAAMAEKLRQSETLAALGQLSAGVAHELGAPLTVIDGRAQRLMRELDGPDQARQLTDIRNQVQRMTRIVRQLLDYGRSSMNYRQPIALDSLVRTAVKQQDQDEARTLIQQGPTLFINTDHSSMDQLLSNLLRNAWQANPEGTVTIGWEEASRQEVLIYVQDDGPGIPVDQRERVLQPFVTSKTPGEGSGLGLAIVQRIVREHGGRIQITDNPAGQGARIELVFPLTAKQEG</sequence>
<dbReference type="Pfam" id="PF00672">
    <property type="entry name" value="HAMP"/>
    <property type="match status" value="1"/>
</dbReference>
<dbReference type="Gene3D" id="3.30.565.10">
    <property type="entry name" value="Histidine kinase-like ATPase, C-terminal domain"/>
    <property type="match status" value="1"/>
</dbReference>
<comment type="catalytic activity">
    <reaction evidence="1">
        <text>ATP + protein L-histidine = ADP + protein N-phospho-L-histidine.</text>
        <dbReference type="EC" id="2.7.13.3"/>
    </reaction>
</comment>
<organism evidence="14 15">
    <name type="scientific">Limnobacter thiooxidans</name>
    <dbReference type="NCBI Taxonomy" id="131080"/>
    <lineage>
        <taxon>Bacteria</taxon>
        <taxon>Pseudomonadati</taxon>
        <taxon>Pseudomonadota</taxon>
        <taxon>Betaproteobacteria</taxon>
        <taxon>Burkholderiales</taxon>
        <taxon>Burkholderiaceae</taxon>
        <taxon>Limnobacter</taxon>
    </lineage>
</organism>
<evidence type="ECO:0000256" key="1">
    <source>
        <dbReference type="ARBA" id="ARBA00000085"/>
    </source>
</evidence>
<dbReference type="SMART" id="SM00388">
    <property type="entry name" value="HisKA"/>
    <property type="match status" value="1"/>
</dbReference>
<dbReference type="InterPro" id="IPR050428">
    <property type="entry name" value="TCS_sensor_his_kinase"/>
</dbReference>
<dbReference type="PANTHER" id="PTHR45436">
    <property type="entry name" value="SENSOR HISTIDINE KINASE YKOH"/>
    <property type="match status" value="1"/>
</dbReference>
<evidence type="ECO:0000256" key="5">
    <source>
        <dbReference type="ARBA" id="ARBA00022679"/>
    </source>
</evidence>
<dbReference type="CDD" id="cd00075">
    <property type="entry name" value="HATPase"/>
    <property type="match status" value="1"/>
</dbReference>
<dbReference type="Gene3D" id="1.10.287.130">
    <property type="match status" value="1"/>
</dbReference>
<keyword evidence="4" id="KW-0597">Phosphoprotein</keyword>
<dbReference type="SMART" id="SM00387">
    <property type="entry name" value="HATPase_c"/>
    <property type="match status" value="1"/>
</dbReference>
<dbReference type="SMART" id="SM00304">
    <property type="entry name" value="HAMP"/>
    <property type="match status" value="1"/>
</dbReference>
<gene>
    <name evidence="14" type="ORF">RGQ30_22020</name>
</gene>
<evidence type="ECO:0000256" key="11">
    <source>
        <dbReference type="SAM" id="Phobius"/>
    </source>
</evidence>
<dbReference type="PROSITE" id="PS50885">
    <property type="entry name" value="HAMP"/>
    <property type="match status" value="1"/>
</dbReference>
<dbReference type="CDD" id="cd06225">
    <property type="entry name" value="HAMP"/>
    <property type="match status" value="1"/>
</dbReference>